<keyword evidence="3" id="KW-1185">Reference proteome</keyword>
<gene>
    <name evidence="2" type="ORF">HU747_08895</name>
</gene>
<dbReference type="InterPro" id="IPR013762">
    <property type="entry name" value="Integrase-like_cat_sf"/>
</dbReference>
<evidence type="ECO:0000256" key="1">
    <source>
        <dbReference type="ARBA" id="ARBA00023172"/>
    </source>
</evidence>
<sequence>MDDNVIDDISLGKLYEAAASSGDKEMQDRNKTLLSVFDHTGARLDEALNLTRTAILTALELAGEGEIVLILLRSRHPLHGDTGKLRRYLGSGARGLIPVPKHIVVQWAEYIHTSRSSCVGRKEGDDDGCLLVSTRTGESLRSGAVIAILRDLSEAAGLAKPVAVQMIRNKFPDRIYGLIMQHLGSGTVDDYLAFKNALKRLSGHASKNFLSYYLLLNYVNTRLPKE</sequence>
<protein>
    <submittedName>
        <fullName evidence="2">Uncharacterized protein</fullName>
    </submittedName>
</protein>
<evidence type="ECO:0000313" key="3">
    <source>
        <dbReference type="Proteomes" id="UP000628086"/>
    </source>
</evidence>
<comment type="caution">
    <text evidence="2">The sequence shown here is derived from an EMBL/GenBank/DDBJ whole genome shotgun (WGS) entry which is preliminary data.</text>
</comment>
<evidence type="ECO:0000313" key="2">
    <source>
        <dbReference type="EMBL" id="MBC3475718.1"/>
    </source>
</evidence>
<name>A0ABR6V5Q1_9PSED</name>
<organism evidence="2 3">
    <name type="scientific">Pseudomonas taiwanensis</name>
    <dbReference type="NCBI Taxonomy" id="470150"/>
    <lineage>
        <taxon>Bacteria</taxon>
        <taxon>Pseudomonadati</taxon>
        <taxon>Pseudomonadota</taxon>
        <taxon>Gammaproteobacteria</taxon>
        <taxon>Pseudomonadales</taxon>
        <taxon>Pseudomonadaceae</taxon>
        <taxon>Pseudomonas</taxon>
    </lineage>
</organism>
<proteinExistence type="predicted"/>
<dbReference type="RefSeq" id="WP_186598524.1">
    <property type="nucleotide sequence ID" value="NZ_JABWRS010000005.1"/>
</dbReference>
<reference evidence="2 3" key="1">
    <citation type="journal article" date="2020" name="Microorganisms">
        <title>Reliable Identification of Environmental Pseudomonas Isolates Using the rpoD Gene.</title>
        <authorList>
            <consortium name="The Broad Institute Genome Sequencing Platform"/>
            <person name="Girard L."/>
            <person name="Lood C."/>
            <person name="Rokni-Zadeh H."/>
            <person name="van Noort V."/>
            <person name="Lavigne R."/>
            <person name="De Mot R."/>
        </authorList>
    </citation>
    <scope>NUCLEOTIDE SEQUENCE [LARGE SCALE GENOMIC DNA]</scope>
    <source>
        <strain evidence="2 3">RW7P2</strain>
    </source>
</reference>
<dbReference type="SUPFAM" id="SSF56349">
    <property type="entry name" value="DNA breaking-rejoining enzymes"/>
    <property type="match status" value="1"/>
</dbReference>
<dbReference type="Gene3D" id="1.10.443.10">
    <property type="entry name" value="Intergrase catalytic core"/>
    <property type="match status" value="1"/>
</dbReference>
<dbReference type="Proteomes" id="UP000628086">
    <property type="component" value="Unassembled WGS sequence"/>
</dbReference>
<accession>A0ABR6V5Q1</accession>
<keyword evidence="1" id="KW-0233">DNA recombination</keyword>
<dbReference type="EMBL" id="JABWRS010000005">
    <property type="protein sequence ID" value="MBC3475718.1"/>
    <property type="molecule type" value="Genomic_DNA"/>
</dbReference>
<dbReference type="InterPro" id="IPR011010">
    <property type="entry name" value="DNA_brk_join_enz"/>
</dbReference>